<keyword evidence="2" id="KW-1185">Reference proteome</keyword>
<dbReference type="AlphaFoldDB" id="A0ABD1V0Y8"/>
<evidence type="ECO:0000313" key="1">
    <source>
        <dbReference type="EMBL" id="KAL2530984.1"/>
    </source>
</evidence>
<evidence type="ECO:0000313" key="2">
    <source>
        <dbReference type="Proteomes" id="UP001604277"/>
    </source>
</evidence>
<organism evidence="1 2">
    <name type="scientific">Forsythia ovata</name>
    <dbReference type="NCBI Taxonomy" id="205694"/>
    <lineage>
        <taxon>Eukaryota</taxon>
        <taxon>Viridiplantae</taxon>
        <taxon>Streptophyta</taxon>
        <taxon>Embryophyta</taxon>
        <taxon>Tracheophyta</taxon>
        <taxon>Spermatophyta</taxon>
        <taxon>Magnoliopsida</taxon>
        <taxon>eudicotyledons</taxon>
        <taxon>Gunneridae</taxon>
        <taxon>Pentapetalae</taxon>
        <taxon>asterids</taxon>
        <taxon>lamiids</taxon>
        <taxon>Lamiales</taxon>
        <taxon>Oleaceae</taxon>
        <taxon>Forsythieae</taxon>
        <taxon>Forsythia</taxon>
    </lineage>
</organism>
<name>A0ABD1V0Y8_9LAMI</name>
<accession>A0ABD1V0Y8</accession>
<reference evidence="2" key="1">
    <citation type="submission" date="2024-07" db="EMBL/GenBank/DDBJ databases">
        <title>Two chromosome-level genome assemblies of Korean endemic species Abeliophyllum distichum and Forsythia ovata (Oleaceae).</title>
        <authorList>
            <person name="Jang H."/>
        </authorList>
    </citation>
    <scope>NUCLEOTIDE SEQUENCE [LARGE SCALE GENOMIC DNA]</scope>
</reference>
<dbReference type="EMBL" id="JBFOLJ010000006">
    <property type="protein sequence ID" value="KAL2530984.1"/>
    <property type="molecule type" value="Genomic_DNA"/>
</dbReference>
<sequence>MEVLNDFSEVFELIKAAMTRLSGLERTWSSLELDRSQSTPIGFNSQSPAGTLDFLAKSTVYGFPSLVFHGGGGGGGCGDGSGGRDGVTVVVVVLLVFCRTHY</sequence>
<comment type="caution">
    <text evidence="1">The sequence shown here is derived from an EMBL/GenBank/DDBJ whole genome shotgun (WGS) entry which is preliminary data.</text>
</comment>
<protein>
    <submittedName>
        <fullName evidence="1">Uncharacterized protein</fullName>
    </submittedName>
</protein>
<gene>
    <name evidence="1" type="ORF">Fot_23585</name>
</gene>
<proteinExistence type="predicted"/>
<dbReference type="Proteomes" id="UP001604277">
    <property type="component" value="Unassembled WGS sequence"/>
</dbReference>